<protein>
    <submittedName>
        <fullName evidence="1">DUF1905 domain-containing protein</fullName>
    </submittedName>
</protein>
<dbReference type="Pfam" id="PF08922">
    <property type="entry name" value="DUF1905"/>
    <property type="match status" value="1"/>
</dbReference>
<dbReference type="Proteomes" id="UP000761423">
    <property type="component" value="Unassembled WGS sequence"/>
</dbReference>
<sequence>MVKNNYQFTSNVWEYSGKGAWIFVTVPQNVSSEIRNSFKEYEEGWGRLKIDAKIGKTNWKTAIWFDSKNQTYLLPLKSEIRKKENILLNSEIEVIISI</sequence>
<organism evidence="1 2">
    <name type="scientific">Flavobacterium celericrescens</name>
    <dbReference type="NCBI Taxonomy" id="2709780"/>
    <lineage>
        <taxon>Bacteria</taxon>
        <taxon>Pseudomonadati</taxon>
        <taxon>Bacteroidota</taxon>
        <taxon>Flavobacteriia</taxon>
        <taxon>Flavobacteriales</taxon>
        <taxon>Flavobacteriaceae</taxon>
        <taxon>Flavobacterium</taxon>
    </lineage>
</organism>
<keyword evidence="2" id="KW-1185">Reference proteome</keyword>
<reference evidence="1 2" key="1">
    <citation type="submission" date="2020-02" db="EMBL/GenBank/DDBJ databases">
        <authorList>
            <person name="Chen W.-M."/>
        </authorList>
    </citation>
    <scope>NUCLEOTIDE SEQUENCE [LARGE SCALE GENOMIC DNA]</scope>
    <source>
        <strain evidence="1 2">TWA-26</strain>
    </source>
</reference>
<evidence type="ECO:0000313" key="2">
    <source>
        <dbReference type="Proteomes" id="UP000761423"/>
    </source>
</evidence>
<dbReference type="Gene3D" id="2.40.30.100">
    <property type="entry name" value="AF2212/PG0164-like"/>
    <property type="match status" value="1"/>
</dbReference>
<proteinExistence type="predicted"/>
<accession>A0ABX0IB94</accession>
<dbReference type="RefSeq" id="WP_166236430.1">
    <property type="nucleotide sequence ID" value="NZ_JAAJBV010000004.1"/>
</dbReference>
<dbReference type="EMBL" id="JAAJBV010000004">
    <property type="protein sequence ID" value="NHM04384.1"/>
    <property type="molecule type" value="Genomic_DNA"/>
</dbReference>
<gene>
    <name evidence="1" type="ORF">G4L40_06650</name>
</gene>
<name>A0ABX0IB94_9FLAO</name>
<dbReference type="SUPFAM" id="SSF141694">
    <property type="entry name" value="AF2212/PG0164-like"/>
    <property type="match status" value="1"/>
</dbReference>
<comment type="caution">
    <text evidence="1">The sequence shown here is derived from an EMBL/GenBank/DDBJ whole genome shotgun (WGS) entry which is preliminary data.</text>
</comment>
<dbReference type="InterPro" id="IPR037079">
    <property type="entry name" value="AF2212/PG0164-like_sf"/>
</dbReference>
<evidence type="ECO:0000313" key="1">
    <source>
        <dbReference type="EMBL" id="NHM04384.1"/>
    </source>
</evidence>
<dbReference type="InterPro" id="IPR015018">
    <property type="entry name" value="DUF1905"/>
</dbReference>